<reference evidence="2" key="1">
    <citation type="journal article" date="2003" name="Genome Biol.">
        <title>An integrated gene annotation and transcriptional profiling approach towards the full gene content of the Drosophila genome.</title>
        <authorList>
            <person name="Hild M."/>
            <person name="Beckmann B."/>
            <person name="Haas S.A."/>
            <person name="Koch B."/>
            <person name="Solovyev V."/>
            <person name="Busold C."/>
            <person name="Fellenberg K."/>
            <person name="Boutros M."/>
            <person name="Vingron M."/>
            <person name="Sauer F."/>
            <person name="Hoheisel J.D."/>
            <person name="Paro R."/>
        </authorList>
    </citation>
    <scope>NUCLEOTIDE SEQUENCE</scope>
</reference>
<organism evidence="2">
    <name type="scientific">Drosophila melanogaster</name>
    <name type="common">Fruit fly</name>
    <dbReference type="NCBI Taxonomy" id="7227"/>
    <lineage>
        <taxon>Eukaryota</taxon>
        <taxon>Metazoa</taxon>
        <taxon>Ecdysozoa</taxon>
        <taxon>Arthropoda</taxon>
        <taxon>Hexapoda</taxon>
        <taxon>Insecta</taxon>
        <taxon>Pterygota</taxon>
        <taxon>Neoptera</taxon>
        <taxon>Endopterygota</taxon>
        <taxon>Diptera</taxon>
        <taxon>Brachycera</taxon>
        <taxon>Muscomorpha</taxon>
        <taxon>Ephydroidea</taxon>
        <taxon>Drosophilidae</taxon>
        <taxon>Drosophila</taxon>
        <taxon>Sophophora</taxon>
    </lineage>
</organism>
<accession>Q6IKH6</accession>
<dbReference type="EMBL" id="BK002390">
    <property type="protein sequence ID" value="DAA03896.1"/>
    <property type="molecule type" value="Genomic_DNA"/>
</dbReference>
<protein>
    <submittedName>
        <fullName evidence="2">HDC12427</fullName>
    </submittedName>
</protein>
<evidence type="ECO:0000256" key="1">
    <source>
        <dbReference type="SAM" id="MobiDB-lite"/>
    </source>
</evidence>
<feature type="region of interest" description="Disordered" evidence="1">
    <location>
        <begin position="1"/>
        <end position="34"/>
    </location>
</feature>
<sequence length="144" mass="15277">MTTTTTTTTTTGSSCPMTNHPTKQPSSYPTNSPSSSCATTASASCWAVRVLVIENIITRITTQSPCLSDRQHLPFISMPQLPGVDRAKCVSLPMGSIVGSRRGPQGDVHGSRASWSVDCGMDRATPTKPRTRVEHVATFTAPGN</sequence>
<proteinExistence type="predicted"/>
<feature type="compositionally biased region" description="Polar residues" evidence="1">
    <location>
        <begin position="12"/>
        <end position="24"/>
    </location>
</feature>
<evidence type="ECO:0000313" key="2">
    <source>
        <dbReference type="EMBL" id="DAA03896.1"/>
    </source>
</evidence>
<dbReference type="AlphaFoldDB" id="Q6IKH6"/>
<feature type="compositionally biased region" description="Low complexity" evidence="1">
    <location>
        <begin position="25"/>
        <end position="34"/>
    </location>
</feature>
<gene>
    <name evidence="2" type="ORF">HDC12427</name>
</gene>
<name>Q6IKH6_DROME</name>
<feature type="compositionally biased region" description="Low complexity" evidence="1">
    <location>
        <begin position="1"/>
        <end position="11"/>
    </location>
</feature>